<feature type="compositionally biased region" description="Low complexity" evidence="1">
    <location>
        <begin position="28"/>
        <end position="46"/>
    </location>
</feature>
<evidence type="ECO:0000313" key="3">
    <source>
        <dbReference type="Proteomes" id="UP001141806"/>
    </source>
</evidence>
<name>A0A9Q0JUZ8_9MAGN</name>
<evidence type="ECO:0000313" key="2">
    <source>
        <dbReference type="EMBL" id="KAJ4951258.1"/>
    </source>
</evidence>
<reference evidence="2" key="1">
    <citation type="journal article" date="2023" name="Plant J.">
        <title>The genome of the king protea, Protea cynaroides.</title>
        <authorList>
            <person name="Chang J."/>
            <person name="Duong T.A."/>
            <person name="Schoeman C."/>
            <person name="Ma X."/>
            <person name="Roodt D."/>
            <person name="Barker N."/>
            <person name="Li Z."/>
            <person name="Van de Peer Y."/>
            <person name="Mizrachi E."/>
        </authorList>
    </citation>
    <scope>NUCLEOTIDE SEQUENCE</scope>
    <source>
        <tissue evidence="2">Young leaves</tissue>
    </source>
</reference>
<proteinExistence type="predicted"/>
<protein>
    <submittedName>
        <fullName evidence="2">Uncharacterized protein</fullName>
    </submittedName>
</protein>
<comment type="caution">
    <text evidence="2">The sequence shown here is derived from an EMBL/GenBank/DDBJ whole genome shotgun (WGS) entry which is preliminary data.</text>
</comment>
<organism evidence="2 3">
    <name type="scientific">Protea cynaroides</name>
    <dbReference type="NCBI Taxonomy" id="273540"/>
    <lineage>
        <taxon>Eukaryota</taxon>
        <taxon>Viridiplantae</taxon>
        <taxon>Streptophyta</taxon>
        <taxon>Embryophyta</taxon>
        <taxon>Tracheophyta</taxon>
        <taxon>Spermatophyta</taxon>
        <taxon>Magnoliopsida</taxon>
        <taxon>Proteales</taxon>
        <taxon>Proteaceae</taxon>
        <taxon>Protea</taxon>
    </lineage>
</organism>
<dbReference type="Proteomes" id="UP001141806">
    <property type="component" value="Unassembled WGS sequence"/>
</dbReference>
<sequence>MFASEGVEVEVDIKTIDVTGPTSLALVDSSSSTSSDSSDSSSTSNSNTFVYMEGLEEFAMEGRTQESPDDVMPDFVPTHSSAISQSTAGLASHWLGADTIREAKEDANPHIEFDAMEQVCLLTKREFVRLQDRFQIPPVVELRMPEPAERSCWDRVSELCVNIEMFRAGFRIPTPRLVSEIVDH</sequence>
<feature type="region of interest" description="Disordered" evidence="1">
    <location>
        <begin position="24"/>
        <end position="46"/>
    </location>
</feature>
<keyword evidence="3" id="KW-1185">Reference proteome</keyword>
<dbReference type="AlphaFoldDB" id="A0A9Q0JUZ8"/>
<accession>A0A9Q0JUZ8</accession>
<dbReference type="EMBL" id="JAMYWD010000012">
    <property type="protein sequence ID" value="KAJ4951258.1"/>
    <property type="molecule type" value="Genomic_DNA"/>
</dbReference>
<evidence type="ECO:0000256" key="1">
    <source>
        <dbReference type="SAM" id="MobiDB-lite"/>
    </source>
</evidence>
<gene>
    <name evidence="2" type="ORF">NE237_028090</name>
</gene>